<evidence type="ECO:0000256" key="7">
    <source>
        <dbReference type="ARBA" id="ARBA00022840"/>
    </source>
</evidence>
<proteinExistence type="inferred from homology"/>
<evidence type="ECO:0000256" key="6">
    <source>
        <dbReference type="ARBA" id="ARBA00022741"/>
    </source>
</evidence>
<organism evidence="11 12">
    <name type="scientific">Lentinula boryana</name>
    <dbReference type="NCBI Taxonomy" id="40481"/>
    <lineage>
        <taxon>Eukaryota</taxon>
        <taxon>Fungi</taxon>
        <taxon>Dikarya</taxon>
        <taxon>Basidiomycota</taxon>
        <taxon>Agaricomycotina</taxon>
        <taxon>Agaricomycetes</taxon>
        <taxon>Agaricomycetidae</taxon>
        <taxon>Agaricales</taxon>
        <taxon>Marasmiineae</taxon>
        <taxon>Omphalotaceae</taxon>
        <taxon>Lentinula</taxon>
    </lineage>
</organism>
<dbReference type="PANTHER" id="PTHR32057:SF14">
    <property type="entry name" value="PROTEIN ADENYLYLTRANSFERASE SELO, MITOCHONDRIAL"/>
    <property type="match status" value="1"/>
</dbReference>
<name>A0ABQ8QCM1_9AGAR</name>
<dbReference type="Pfam" id="PF02696">
    <property type="entry name" value="SelO"/>
    <property type="match status" value="1"/>
</dbReference>
<comment type="caution">
    <text evidence="11">The sequence shown here is derived from an EMBL/GenBank/DDBJ whole genome shotgun (WGS) entry which is preliminary data.</text>
</comment>
<comment type="similarity">
    <text evidence="2">Belongs to the SELO family.</text>
</comment>
<evidence type="ECO:0000256" key="8">
    <source>
        <dbReference type="ARBA" id="ARBA00022842"/>
    </source>
</evidence>
<evidence type="ECO:0000256" key="10">
    <source>
        <dbReference type="SAM" id="MobiDB-lite"/>
    </source>
</evidence>
<keyword evidence="4" id="KW-0548">Nucleotidyltransferase</keyword>
<dbReference type="EMBL" id="MU790623">
    <property type="protein sequence ID" value="KAJ3996174.1"/>
    <property type="molecule type" value="Genomic_DNA"/>
</dbReference>
<comment type="cofactor">
    <cofactor evidence="1">
        <name>Mg(2+)</name>
        <dbReference type="ChEBI" id="CHEBI:18420"/>
    </cofactor>
</comment>
<feature type="region of interest" description="Disordered" evidence="10">
    <location>
        <begin position="122"/>
        <end position="148"/>
    </location>
</feature>
<keyword evidence="8" id="KW-0460">Magnesium</keyword>
<reference evidence="11" key="1">
    <citation type="submission" date="2022-08" db="EMBL/GenBank/DDBJ databases">
        <authorList>
            <consortium name="DOE Joint Genome Institute"/>
            <person name="Min B."/>
            <person name="Riley R."/>
            <person name="Sierra-Patev S."/>
            <person name="Naranjo-Ortiz M."/>
            <person name="Looney B."/>
            <person name="Konkel Z."/>
            <person name="Slot J.C."/>
            <person name="Sakamoto Y."/>
            <person name="Steenwyk J.L."/>
            <person name="Rokas A."/>
            <person name="Carro J."/>
            <person name="Camarero S."/>
            <person name="Ferreira P."/>
            <person name="Molpeceres G."/>
            <person name="Ruiz-Duenas F.J."/>
            <person name="Serrano A."/>
            <person name="Henrissat B."/>
            <person name="Drula E."/>
            <person name="Hughes K.W."/>
            <person name="Mata J.L."/>
            <person name="Ishikawa N.K."/>
            <person name="Vargas-Isla R."/>
            <person name="Ushijima S."/>
            <person name="Smith C.A."/>
            <person name="Ahrendt S."/>
            <person name="Andreopoulos W."/>
            <person name="He G."/>
            <person name="Labutti K."/>
            <person name="Lipzen A."/>
            <person name="Ng V."/>
            <person name="Sandor L."/>
            <person name="Barry K."/>
            <person name="Martinez A.T."/>
            <person name="Xiao Y."/>
            <person name="Gibbons J.G."/>
            <person name="Terashima K."/>
            <person name="Hibbett D.S."/>
            <person name="Grigoriev I.V."/>
        </authorList>
    </citation>
    <scope>NUCLEOTIDE SEQUENCE</scope>
    <source>
        <strain evidence="11">TFB10827</strain>
    </source>
</reference>
<sequence length="754" mass="84161">MSGGLLVLLGNMKAEFKNPSPLKRYARISSLPIPSSSQLLTHNLIPDPVTGGTSVPDFLEKILAKTPSVQRRARLTSPEAHFSYVTPFPTSFPYNIEPPSPDESENIEDKAAYVEKWLADREARNPKSSESSDKLQLHHSKTANNDQPRVLIGLSETGLRDCVPHLHVGDAFATLSEPALVVSDSGGDGCSHESSQQDMVAARQELIDVLGGRTVLMSKDYPKSESNSERAGFAPWSHRYSGHQFGTWAGQLGDGRAVTVLATPHPFKPNEIYELQLKGAGRTPYSRSADGLAVLRSSIREYLCSEAMFALGIPTTRSLSLISLPSVEVRRERMETACILTRMAPSFIRIGSFEALSPPEGLSMAFFGGGQQKPHWESLRILGEWVSRKVLRLDLQEGQPWGKELVLEVARRNAKMVAGWQAYGWMHGVINTGLFTVSILGLTIDYGPYAFMDVFDPAHICNHTDDSGRYAYKFQPSMIMFALRALLNSLAPLIGAEMESGNAVSPDWTTSVSEAKLDEWRQHAISSVKDEMEALFQEVCSSKNGELMRKRLGLRRSLPSDESQLIRPLLDMMENHRLDFHRTFRLLSFFNPSAEDNHGVSIIQQLLGNIAPTDLQMVNMDSAKKDWEEWMDKFKERIQDDQISWKNDAGGVAELEDLYAMRMKEAKGANPRFVLRQWVLEEIIKHVENDQDKGKRQLAKVMHMACNPFEEWGAEVAEMKEDGDEELSAEEGEERRYCGVGDGSMLGFQCSCSS</sequence>
<dbReference type="Proteomes" id="UP001163828">
    <property type="component" value="Unassembled WGS sequence"/>
</dbReference>
<accession>A0ABQ8QCM1</accession>
<gene>
    <name evidence="11" type="ORF">F5050DRAFT_1799755</name>
</gene>
<keyword evidence="12" id="KW-1185">Reference proteome</keyword>
<evidence type="ECO:0000256" key="3">
    <source>
        <dbReference type="ARBA" id="ARBA00022679"/>
    </source>
</evidence>
<keyword evidence="7" id="KW-0067">ATP-binding</keyword>
<keyword evidence="6" id="KW-0547">Nucleotide-binding</keyword>
<evidence type="ECO:0000256" key="5">
    <source>
        <dbReference type="ARBA" id="ARBA00022723"/>
    </source>
</evidence>
<dbReference type="InterPro" id="IPR003846">
    <property type="entry name" value="SelO"/>
</dbReference>
<keyword evidence="3" id="KW-0808">Transferase</keyword>
<evidence type="ECO:0000313" key="12">
    <source>
        <dbReference type="Proteomes" id="UP001163828"/>
    </source>
</evidence>
<evidence type="ECO:0000256" key="9">
    <source>
        <dbReference type="ARBA" id="ARBA00031547"/>
    </source>
</evidence>
<evidence type="ECO:0000256" key="2">
    <source>
        <dbReference type="ARBA" id="ARBA00009747"/>
    </source>
</evidence>
<evidence type="ECO:0000313" key="11">
    <source>
        <dbReference type="EMBL" id="KAJ3996174.1"/>
    </source>
</evidence>
<keyword evidence="5" id="KW-0479">Metal-binding</keyword>
<evidence type="ECO:0000256" key="1">
    <source>
        <dbReference type="ARBA" id="ARBA00001946"/>
    </source>
</evidence>
<protein>
    <recommendedName>
        <fullName evidence="9">Selenoprotein O</fullName>
    </recommendedName>
</protein>
<feature type="compositionally biased region" description="Basic and acidic residues" evidence="10">
    <location>
        <begin position="122"/>
        <end position="136"/>
    </location>
</feature>
<evidence type="ECO:0000256" key="4">
    <source>
        <dbReference type="ARBA" id="ARBA00022695"/>
    </source>
</evidence>
<dbReference type="PANTHER" id="PTHR32057">
    <property type="entry name" value="PROTEIN ADENYLYLTRANSFERASE SELO, MITOCHONDRIAL"/>
    <property type="match status" value="1"/>
</dbReference>